<keyword evidence="2" id="KW-1185">Reference proteome</keyword>
<evidence type="ECO:0000313" key="2">
    <source>
        <dbReference type="Proteomes" id="UP000593562"/>
    </source>
</evidence>
<dbReference type="AlphaFoldDB" id="A0A7J7D8S9"/>
<organism evidence="1 2">
    <name type="scientific">Tripterygium wilfordii</name>
    <name type="common">Thunder God vine</name>
    <dbReference type="NCBI Taxonomy" id="458696"/>
    <lineage>
        <taxon>Eukaryota</taxon>
        <taxon>Viridiplantae</taxon>
        <taxon>Streptophyta</taxon>
        <taxon>Embryophyta</taxon>
        <taxon>Tracheophyta</taxon>
        <taxon>Spermatophyta</taxon>
        <taxon>Magnoliopsida</taxon>
        <taxon>eudicotyledons</taxon>
        <taxon>Gunneridae</taxon>
        <taxon>Pentapetalae</taxon>
        <taxon>rosids</taxon>
        <taxon>fabids</taxon>
        <taxon>Celastrales</taxon>
        <taxon>Celastraceae</taxon>
        <taxon>Tripterygium</taxon>
    </lineage>
</organism>
<dbReference type="InParanoid" id="A0A7J7D8S9"/>
<evidence type="ECO:0000313" key="1">
    <source>
        <dbReference type="EMBL" id="KAF5742466.1"/>
    </source>
</evidence>
<sequence>MAASFGPPFFFLYGPLGLHRTCVPDSILQLQHCRYVQGSDENVGFATDSYYGLAFLSLWLPLHR</sequence>
<proteinExistence type="predicted"/>
<comment type="caution">
    <text evidence="1">The sequence shown here is derived from an EMBL/GenBank/DDBJ whole genome shotgun (WGS) entry which is preliminary data.</text>
</comment>
<accession>A0A7J7D8S9</accession>
<gene>
    <name evidence="1" type="ORF">HS088_TW09G00515</name>
</gene>
<protein>
    <submittedName>
        <fullName evidence="1">Uncharacterized protein</fullName>
    </submittedName>
</protein>
<name>A0A7J7D8S9_TRIWF</name>
<reference evidence="1 2" key="1">
    <citation type="journal article" date="2020" name="Nat. Commun.">
        <title>Genome of Tripterygium wilfordii and identification of cytochrome P450 involved in triptolide biosynthesis.</title>
        <authorList>
            <person name="Tu L."/>
            <person name="Su P."/>
            <person name="Zhang Z."/>
            <person name="Gao L."/>
            <person name="Wang J."/>
            <person name="Hu T."/>
            <person name="Zhou J."/>
            <person name="Zhang Y."/>
            <person name="Zhao Y."/>
            <person name="Liu Y."/>
            <person name="Song Y."/>
            <person name="Tong Y."/>
            <person name="Lu Y."/>
            <person name="Yang J."/>
            <person name="Xu C."/>
            <person name="Jia M."/>
            <person name="Peters R.J."/>
            <person name="Huang L."/>
            <person name="Gao W."/>
        </authorList>
    </citation>
    <scope>NUCLEOTIDE SEQUENCE [LARGE SCALE GENOMIC DNA]</scope>
    <source>
        <strain evidence="2">cv. XIE 37</strain>
        <tissue evidence="1">Leaf</tissue>
    </source>
</reference>
<dbReference type="Proteomes" id="UP000593562">
    <property type="component" value="Unassembled WGS sequence"/>
</dbReference>
<dbReference type="EMBL" id="JAAARO010000009">
    <property type="protein sequence ID" value="KAF5742466.1"/>
    <property type="molecule type" value="Genomic_DNA"/>
</dbReference>